<organism evidence="2 3">
    <name type="scientific">Rhizoctonia solani AG-3 Rhs1AP</name>
    <dbReference type="NCBI Taxonomy" id="1086054"/>
    <lineage>
        <taxon>Eukaryota</taxon>
        <taxon>Fungi</taxon>
        <taxon>Dikarya</taxon>
        <taxon>Basidiomycota</taxon>
        <taxon>Agaricomycotina</taxon>
        <taxon>Agaricomycetes</taxon>
        <taxon>Cantharellales</taxon>
        <taxon>Ceratobasidiaceae</taxon>
        <taxon>Rhizoctonia</taxon>
    </lineage>
</organism>
<gene>
    <name evidence="2" type="ORF">RSOL_039610</name>
</gene>
<dbReference type="EMBL" id="JATN01000322">
    <property type="protein sequence ID" value="EUC54337.1"/>
    <property type="molecule type" value="Genomic_DNA"/>
</dbReference>
<proteinExistence type="predicted"/>
<comment type="caution">
    <text evidence="2">The sequence shown here is derived from an EMBL/GenBank/DDBJ whole genome shotgun (WGS) entry which is preliminary data.</text>
</comment>
<dbReference type="Proteomes" id="UP000030108">
    <property type="component" value="Unassembled WGS sequence"/>
</dbReference>
<dbReference type="AlphaFoldDB" id="X8IXD1"/>
<feature type="region of interest" description="Disordered" evidence="1">
    <location>
        <begin position="308"/>
        <end position="331"/>
    </location>
</feature>
<evidence type="ECO:0000313" key="2">
    <source>
        <dbReference type="EMBL" id="EUC54337.1"/>
    </source>
</evidence>
<dbReference type="OrthoDB" id="3265180at2759"/>
<evidence type="ECO:0000313" key="3">
    <source>
        <dbReference type="Proteomes" id="UP000030108"/>
    </source>
</evidence>
<feature type="compositionally biased region" description="Basic residues" evidence="1">
    <location>
        <begin position="319"/>
        <end position="329"/>
    </location>
</feature>
<name>X8IXD1_9AGAM</name>
<protein>
    <submittedName>
        <fullName evidence="2">Uncharacterized protein</fullName>
    </submittedName>
</protein>
<reference evidence="3" key="1">
    <citation type="journal article" date="2014" name="Genome Announc.">
        <title>Draft genome sequence of the plant-pathogenic soil fungus Rhizoctonia solani anastomosis group 3 strain Rhs1AP.</title>
        <authorList>
            <person name="Cubeta M.A."/>
            <person name="Thomas E."/>
            <person name="Dean R.A."/>
            <person name="Jabaji S."/>
            <person name="Neate S.M."/>
            <person name="Tavantzis S."/>
            <person name="Toda T."/>
            <person name="Vilgalys R."/>
            <person name="Bharathan N."/>
            <person name="Fedorova-Abrams N."/>
            <person name="Pakala S.B."/>
            <person name="Pakala S.M."/>
            <person name="Zafar N."/>
            <person name="Joardar V."/>
            <person name="Losada L."/>
            <person name="Nierman W.C."/>
        </authorList>
    </citation>
    <scope>NUCLEOTIDE SEQUENCE [LARGE SCALE GENOMIC DNA]</scope>
    <source>
        <strain evidence="3">AG-3</strain>
    </source>
</reference>
<feature type="non-terminal residue" evidence="2">
    <location>
        <position position="494"/>
    </location>
</feature>
<evidence type="ECO:0000256" key="1">
    <source>
        <dbReference type="SAM" id="MobiDB-lite"/>
    </source>
</evidence>
<sequence>MPHRFPDPIAYIYDGFRILPENITLDTEDPRPAAEGQVKVRVLDGFLFEKGSKFVYPRADYPTKWWEDVTAFGYTASVTGDFRYFIWAGQWNQSFSGKHIEVVILGSLIGITKEANVHWRNGMEDILWLDTKLGYSYALMEPSEEYDRGGWACVTASWMEVPDPGHPSDPKFVKICQHDPRPVWWDQDGDEAWDVLHGRPQMESSTGSPARRLVNQAVGGGTRGLAPDSAEFGSSDEGDSDITFLGFRAAPPATGEELTAAKPDNGRLAEAKANKKRLQRQVQTLADKDLVNFGDGERCAPFEAKKVTRGQNSVDGRQAKKRAMPKSQRKSINGANLKQQVPTGRPKAHKRQKVVHEVIYVGSSDEEAGVTSSPPPVPSSPISHIDAESSLTTNNGDLDGWPSCALIQSAHELKGKTQVGTNNDQGEKAEKGKQVVGITKGGSDGRFISAVCAIAIADRKVIAELLNTNPPMTRAQLDKKINETIKRLCPYAKM</sequence>
<accession>X8IXD1</accession>